<protein>
    <submittedName>
        <fullName evidence="8">Mitochondrial carrier protein</fullName>
    </submittedName>
</protein>
<keyword evidence="3 4" id="KW-0472">Membrane</keyword>
<dbReference type="PROSITE" id="PS50920">
    <property type="entry name" value="SOLCAR"/>
    <property type="match status" value="3"/>
</dbReference>
<evidence type="ECO:0000313" key="8">
    <source>
        <dbReference type="EMBL" id="QDZ18853.1"/>
    </source>
</evidence>
<comment type="similarity">
    <text evidence="5">Belongs to the mitochondrial carrier (TC 2.A.29) family.</text>
</comment>
<feature type="repeat" description="Solcar" evidence="4">
    <location>
        <begin position="137"/>
        <end position="220"/>
    </location>
</feature>
<evidence type="ECO:0000256" key="7">
    <source>
        <dbReference type="SAM" id="Phobius"/>
    </source>
</evidence>
<feature type="repeat" description="Solcar" evidence="4">
    <location>
        <begin position="253"/>
        <end position="351"/>
    </location>
</feature>
<dbReference type="SUPFAM" id="SSF103506">
    <property type="entry name" value="Mitochondrial carrier"/>
    <property type="match status" value="1"/>
</dbReference>
<gene>
    <name evidence="8" type="ORF">A3770_02p13710</name>
</gene>
<keyword evidence="9" id="KW-1185">Reference proteome</keyword>
<dbReference type="OrthoDB" id="250329at2759"/>
<dbReference type="EMBL" id="CP031035">
    <property type="protein sequence ID" value="QDZ18853.1"/>
    <property type="molecule type" value="Genomic_DNA"/>
</dbReference>
<accession>A0A5B8MEI7</accession>
<evidence type="ECO:0000256" key="1">
    <source>
        <dbReference type="ARBA" id="ARBA00004141"/>
    </source>
</evidence>
<dbReference type="Pfam" id="PF00153">
    <property type="entry name" value="Mito_carr"/>
    <property type="match status" value="3"/>
</dbReference>
<evidence type="ECO:0000256" key="6">
    <source>
        <dbReference type="SAM" id="MobiDB-lite"/>
    </source>
</evidence>
<dbReference type="Proteomes" id="UP000316726">
    <property type="component" value="Chromosome 2"/>
</dbReference>
<feature type="repeat" description="Solcar" evidence="4">
    <location>
        <begin position="33"/>
        <end position="121"/>
    </location>
</feature>
<keyword evidence="7" id="KW-1133">Transmembrane helix</keyword>
<dbReference type="InterPro" id="IPR023395">
    <property type="entry name" value="MCP_dom_sf"/>
</dbReference>
<reference evidence="8 9" key="1">
    <citation type="submission" date="2018-07" db="EMBL/GenBank/DDBJ databases">
        <title>The complete nuclear genome of the prasinophyte Chloropicon primus (CCMP1205).</title>
        <authorList>
            <person name="Pombert J.-F."/>
            <person name="Otis C."/>
            <person name="Turmel M."/>
            <person name="Lemieux C."/>
        </authorList>
    </citation>
    <scope>NUCLEOTIDE SEQUENCE [LARGE SCALE GENOMIC DNA]</scope>
    <source>
        <strain evidence="8 9">CCMP1205</strain>
    </source>
</reference>
<dbReference type="PANTHER" id="PTHR46080">
    <property type="entry name" value="MITOCHONDRIAL SUBSTRATE CARRIER FAMILY PROTEIN J"/>
    <property type="match status" value="1"/>
</dbReference>
<dbReference type="GO" id="GO:0016020">
    <property type="term" value="C:membrane"/>
    <property type="evidence" value="ECO:0007669"/>
    <property type="project" value="UniProtKB-SubCell"/>
</dbReference>
<organism evidence="8 9">
    <name type="scientific">Chloropicon primus</name>
    <dbReference type="NCBI Taxonomy" id="1764295"/>
    <lineage>
        <taxon>Eukaryota</taxon>
        <taxon>Viridiplantae</taxon>
        <taxon>Chlorophyta</taxon>
        <taxon>Chloropicophyceae</taxon>
        <taxon>Chloropicales</taxon>
        <taxon>Chloropicaceae</taxon>
        <taxon>Chloropicon</taxon>
    </lineage>
</organism>
<proteinExistence type="inferred from homology"/>
<keyword evidence="5" id="KW-0813">Transport</keyword>
<sequence>MNVMAAGNPRSSVPLSSVPQQSPDIEWERIDKGRFFLVGTGVFTGITTCLFPLSVIKTRMMTLDAQGGGGNVGIRATAKAVRSVVSKEGVLGLYRGFPTVVTGFLPARLVYLSTLESVKSRMKKVLFANTQLDQTKVVAFSSFLSGACASLASQTIFVPVDVISQQQMVSRNRIGLGEKVRTIFRNEGLRGFYRGYWMSVGLFVPGSAIWWGSYSIYKEQYWKLLGGAGQQESHSFGKGGQGDKGGAPSGGWRLIGIQAVSAVSAGCTTSLVTTPLDVIKTRFQVANRKVSEAVGGAAAEAVERPSAYKEVTHLFQKEGLWGFYRGLFPRMTASSLWGTSMILAYEFLKRNCMIPEQ</sequence>
<evidence type="ECO:0000256" key="5">
    <source>
        <dbReference type="RuleBase" id="RU000488"/>
    </source>
</evidence>
<dbReference type="InterPro" id="IPR018108">
    <property type="entry name" value="MCP_transmembrane"/>
</dbReference>
<feature type="transmembrane region" description="Helical" evidence="7">
    <location>
        <begin position="35"/>
        <end position="56"/>
    </location>
</feature>
<dbReference type="AlphaFoldDB" id="A0A5B8MEI7"/>
<name>A0A5B8MEI7_9CHLO</name>
<evidence type="ECO:0000256" key="2">
    <source>
        <dbReference type="ARBA" id="ARBA00022692"/>
    </source>
</evidence>
<dbReference type="PANTHER" id="PTHR46080:SF3">
    <property type="entry name" value="MITOCHONDRIAL SUBSTRATE CARRIER FAMILY PROTEIN"/>
    <property type="match status" value="1"/>
</dbReference>
<feature type="region of interest" description="Disordered" evidence="6">
    <location>
        <begin position="1"/>
        <end position="20"/>
    </location>
</feature>
<evidence type="ECO:0000313" key="9">
    <source>
        <dbReference type="Proteomes" id="UP000316726"/>
    </source>
</evidence>
<keyword evidence="2 4" id="KW-0812">Transmembrane</keyword>
<comment type="subcellular location">
    <subcellularLocation>
        <location evidence="1">Membrane</location>
        <topology evidence="1">Multi-pass membrane protein</topology>
    </subcellularLocation>
</comment>
<evidence type="ECO:0000256" key="3">
    <source>
        <dbReference type="ARBA" id="ARBA00023136"/>
    </source>
</evidence>
<feature type="compositionally biased region" description="Low complexity" evidence="6">
    <location>
        <begin position="9"/>
        <end position="20"/>
    </location>
</feature>
<evidence type="ECO:0000256" key="4">
    <source>
        <dbReference type="PROSITE-ProRule" id="PRU00282"/>
    </source>
</evidence>
<feature type="transmembrane region" description="Helical" evidence="7">
    <location>
        <begin position="195"/>
        <end position="217"/>
    </location>
</feature>
<dbReference type="Gene3D" id="1.50.40.10">
    <property type="entry name" value="Mitochondrial carrier domain"/>
    <property type="match status" value="2"/>
</dbReference>
<dbReference type="STRING" id="1764295.A0A5B8MEI7"/>